<feature type="repeat" description="PPR" evidence="2">
    <location>
        <begin position="37"/>
        <end position="67"/>
    </location>
</feature>
<dbReference type="FunFam" id="1.25.40.10:FF:000031">
    <property type="entry name" value="Pentatricopeptide repeat-containing protein mitochondrial"/>
    <property type="match status" value="1"/>
</dbReference>
<dbReference type="PANTHER" id="PTHR47926:SF507">
    <property type="entry name" value="DYW DOMAIN-CONTAINING PROTEIN"/>
    <property type="match status" value="1"/>
</dbReference>
<dbReference type="InterPro" id="IPR002885">
    <property type="entry name" value="PPR_rpt"/>
</dbReference>
<dbReference type="InterPro" id="IPR011990">
    <property type="entry name" value="TPR-like_helical_dom_sf"/>
</dbReference>
<evidence type="ECO:0000256" key="1">
    <source>
        <dbReference type="ARBA" id="ARBA00022737"/>
    </source>
</evidence>
<sequence>MEHDPLAVRGVLLFSSVSPYGSLSYARSVFDRIPEPDVFAWNTMIRGYVNGDFPSDALSLFSSMRRCVSIDHYTFPFVIKACARLLLVQKGQEVHGLSLKLGLSSDVFVQNTLIHFYGSCGEVEIARQVFNEMPHRDVVSWSAVIGCFVNNGLSDEALELFQRMQVQGVMPDEVTMLSVIAACASLGALELGKWVHCMLVRNGFEMNVSLGTALMDMYSRCGFVEGAVQVFVEMPMRNVLTWTALIMGLAIHGHSLHALDAFSRMKEAGVGPDDVSYVGALSACSHGGLVQRGWELFNSIKEPTVEHYGCMVDLLGRAGLLDEAYRFIDRMPIKPSAIMWRTLLGACANHGNVLLGEAVCRKIGELDPDHDGDYVLLSNIYGAMGRWNEKAGVRSLMKQRGIGKEPGRSLIEIGSAVHEFVAGDTSHPQYEEISKMLAVMIERLKATGHSPKTSDVLFDIEEEEKETIIAYHSEKLAVAFGLLATEEGATIRVAKNIRICRDCHSVMKHVSEIFEREIIIRDRNRFHHFRKGSCSCGDYW</sequence>
<name>A0A5K1F430_9MAGN</name>
<feature type="repeat" description="PPR" evidence="2">
    <location>
        <begin position="238"/>
        <end position="272"/>
    </location>
</feature>
<dbReference type="InterPro" id="IPR032867">
    <property type="entry name" value="DYW_dom"/>
</dbReference>
<dbReference type="PANTHER" id="PTHR47926">
    <property type="entry name" value="PENTATRICOPEPTIDE REPEAT-CONTAINING PROTEIN"/>
    <property type="match status" value="1"/>
</dbReference>
<dbReference type="InterPro" id="IPR046848">
    <property type="entry name" value="E_motif"/>
</dbReference>
<proteinExistence type="predicted"/>
<feature type="domain" description="DYW" evidence="3">
    <location>
        <begin position="448"/>
        <end position="540"/>
    </location>
</feature>
<gene>
    <name evidence="4" type="ORF">NYM_LOCUS22772</name>
</gene>
<dbReference type="FunFam" id="1.25.40.10:FF:000366">
    <property type="entry name" value="Pentatricopeptide (PPR) repeat-containing protein"/>
    <property type="match status" value="1"/>
</dbReference>
<evidence type="ECO:0000313" key="4">
    <source>
        <dbReference type="EMBL" id="VVW58892.1"/>
    </source>
</evidence>
<dbReference type="AlphaFoldDB" id="A0A5K1F430"/>
<dbReference type="PROSITE" id="PS51375">
    <property type="entry name" value="PPR"/>
    <property type="match status" value="4"/>
</dbReference>
<accession>A0A5K1F430</accession>
<dbReference type="NCBIfam" id="TIGR00756">
    <property type="entry name" value="PPR"/>
    <property type="match status" value="4"/>
</dbReference>
<evidence type="ECO:0000259" key="3">
    <source>
        <dbReference type="Pfam" id="PF14432"/>
    </source>
</evidence>
<evidence type="ECO:0000256" key="2">
    <source>
        <dbReference type="PROSITE-ProRule" id="PRU00708"/>
    </source>
</evidence>
<feature type="repeat" description="PPR" evidence="2">
    <location>
        <begin position="106"/>
        <end position="136"/>
    </location>
</feature>
<dbReference type="GO" id="GO:0009451">
    <property type="term" value="P:RNA modification"/>
    <property type="evidence" value="ECO:0007669"/>
    <property type="project" value="InterPro"/>
</dbReference>
<protein>
    <recommendedName>
        <fullName evidence="3">DYW domain-containing protein</fullName>
    </recommendedName>
</protein>
<dbReference type="Pfam" id="PF20431">
    <property type="entry name" value="E_motif"/>
    <property type="match status" value="1"/>
</dbReference>
<dbReference type="InterPro" id="IPR046960">
    <property type="entry name" value="PPR_At4g14850-like_plant"/>
</dbReference>
<dbReference type="Pfam" id="PF14432">
    <property type="entry name" value="DYW_deaminase"/>
    <property type="match status" value="1"/>
</dbReference>
<dbReference type="GO" id="GO:0008270">
    <property type="term" value="F:zinc ion binding"/>
    <property type="evidence" value="ECO:0007669"/>
    <property type="project" value="InterPro"/>
</dbReference>
<dbReference type="EMBL" id="LR721785">
    <property type="protein sequence ID" value="VVW58892.1"/>
    <property type="molecule type" value="Genomic_DNA"/>
</dbReference>
<dbReference type="Pfam" id="PF13041">
    <property type="entry name" value="PPR_2"/>
    <property type="match status" value="3"/>
</dbReference>
<dbReference type="Pfam" id="PF01535">
    <property type="entry name" value="PPR"/>
    <property type="match status" value="1"/>
</dbReference>
<dbReference type="Gene3D" id="1.25.40.10">
    <property type="entry name" value="Tetratricopeptide repeat domain"/>
    <property type="match status" value="4"/>
</dbReference>
<dbReference type="Gramene" id="NC7G0031010.1">
    <property type="protein sequence ID" value="NC7G0031010.1:cds"/>
    <property type="gene ID" value="NC7G0031010"/>
</dbReference>
<keyword evidence="1" id="KW-0677">Repeat</keyword>
<reference evidence="4" key="1">
    <citation type="submission" date="2019-09" db="EMBL/GenBank/DDBJ databases">
        <authorList>
            <person name="Zhang L."/>
        </authorList>
    </citation>
    <scope>NUCLEOTIDE SEQUENCE</scope>
</reference>
<organism evidence="4">
    <name type="scientific">Nymphaea colorata</name>
    <name type="common">pocket water lily</name>
    <dbReference type="NCBI Taxonomy" id="210225"/>
    <lineage>
        <taxon>Eukaryota</taxon>
        <taxon>Viridiplantae</taxon>
        <taxon>Streptophyta</taxon>
        <taxon>Embryophyta</taxon>
        <taxon>Tracheophyta</taxon>
        <taxon>Spermatophyta</taxon>
        <taxon>Magnoliopsida</taxon>
        <taxon>Nymphaeales</taxon>
        <taxon>Nymphaeaceae</taxon>
        <taxon>Nymphaea</taxon>
    </lineage>
</organism>
<feature type="repeat" description="PPR" evidence="2">
    <location>
        <begin position="137"/>
        <end position="171"/>
    </location>
</feature>
<dbReference type="GO" id="GO:0003723">
    <property type="term" value="F:RNA binding"/>
    <property type="evidence" value="ECO:0007669"/>
    <property type="project" value="InterPro"/>
</dbReference>
<dbReference type="FunFam" id="1.25.40.10:FF:000427">
    <property type="entry name" value="Pentatricopeptide repeat-containing protein chloroplastic"/>
    <property type="match status" value="1"/>
</dbReference>